<reference evidence="2 3" key="1">
    <citation type="submission" date="2020-02" db="EMBL/GenBank/DDBJ databases">
        <title>Acidophilic actinobacteria isolated from forest soil.</title>
        <authorList>
            <person name="Golinska P."/>
        </authorList>
    </citation>
    <scope>NUCLEOTIDE SEQUENCE [LARGE SCALE GENOMIC DNA]</scope>
    <source>
        <strain evidence="2 3">NL8</strain>
    </source>
</reference>
<evidence type="ECO:0000313" key="3">
    <source>
        <dbReference type="Proteomes" id="UP000730482"/>
    </source>
</evidence>
<comment type="caution">
    <text evidence="2">The sequence shown here is derived from an EMBL/GenBank/DDBJ whole genome shotgun (WGS) entry which is preliminary data.</text>
</comment>
<gene>
    <name evidence="1" type="ORF">KGQ19_48995</name>
    <name evidence="2" type="ORF">KGQ19_49000</name>
</gene>
<sequence>GMAGVRYRRWRTVAFDGCASFKVPDSDRNRAFFGLRSNSHGPLPYPMLMLMALVETGTRAVMGAVFGPDTVSELDYARQLFPLLT</sequence>
<evidence type="ECO:0000313" key="1">
    <source>
        <dbReference type="EMBL" id="MBS2554812.1"/>
    </source>
</evidence>
<protein>
    <submittedName>
        <fullName evidence="2">IS4 family transposase</fullName>
    </submittedName>
</protein>
<feature type="non-terminal residue" evidence="2">
    <location>
        <position position="1"/>
    </location>
</feature>
<dbReference type="Proteomes" id="UP000730482">
    <property type="component" value="Unassembled WGS sequence"/>
</dbReference>
<evidence type="ECO:0000313" key="2">
    <source>
        <dbReference type="EMBL" id="MBS2554813.1"/>
    </source>
</evidence>
<accession>A0ABS5L8X9</accession>
<name>A0ABS5L8X9_9ACTN</name>
<dbReference type="EMBL" id="JAAFYZ010000646">
    <property type="protein sequence ID" value="MBS2554812.1"/>
    <property type="molecule type" value="Genomic_DNA"/>
</dbReference>
<organism evidence="2 3">
    <name type="scientific">Catenulispora pinistramenti</name>
    <dbReference type="NCBI Taxonomy" id="2705254"/>
    <lineage>
        <taxon>Bacteria</taxon>
        <taxon>Bacillati</taxon>
        <taxon>Actinomycetota</taxon>
        <taxon>Actinomycetes</taxon>
        <taxon>Catenulisporales</taxon>
        <taxon>Catenulisporaceae</taxon>
        <taxon>Catenulispora</taxon>
    </lineage>
</organism>
<feature type="non-terminal residue" evidence="2">
    <location>
        <position position="85"/>
    </location>
</feature>
<keyword evidence="3" id="KW-1185">Reference proteome</keyword>
<proteinExistence type="predicted"/>
<dbReference type="EMBL" id="JAAFYZ010000647">
    <property type="protein sequence ID" value="MBS2554813.1"/>
    <property type="molecule type" value="Genomic_DNA"/>
</dbReference>